<protein>
    <submittedName>
        <fullName evidence="2">Uncharacterized protein</fullName>
    </submittedName>
</protein>
<feature type="compositionally biased region" description="Basic and acidic residues" evidence="1">
    <location>
        <begin position="12"/>
        <end position="27"/>
    </location>
</feature>
<feature type="compositionally biased region" description="Basic and acidic residues" evidence="1">
    <location>
        <begin position="36"/>
        <end position="46"/>
    </location>
</feature>
<dbReference type="Proteomes" id="UP000245783">
    <property type="component" value="Unassembled WGS sequence"/>
</dbReference>
<keyword evidence="3" id="KW-1185">Reference proteome</keyword>
<dbReference type="GeneID" id="37033271"/>
<feature type="compositionally biased region" description="Acidic residues" evidence="1">
    <location>
        <begin position="354"/>
        <end position="368"/>
    </location>
</feature>
<evidence type="ECO:0000313" key="2">
    <source>
        <dbReference type="EMBL" id="PWN39447.1"/>
    </source>
</evidence>
<feature type="compositionally biased region" description="Polar residues" evidence="1">
    <location>
        <begin position="728"/>
        <end position="740"/>
    </location>
</feature>
<dbReference type="AlphaFoldDB" id="A0A316VPE8"/>
<evidence type="ECO:0000313" key="3">
    <source>
        <dbReference type="Proteomes" id="UP000245783"/>
    </source>
</evidence>
<feature type="region of interest" description="Disordered" evidence="1">
    <location>
        <begin position="1"/>
        <end position="58"/>
    </location>
</feature>
<proteinExistence type="predicted"/>
<dbReference type="EMBL" id="KZ819467">
    <property type="protein sequence ID" value="PWN39447.1"/>
    <property type="molecule type" value="Genomic_DNA"/>
</dbReference>
<dbReference type="InParanoid" id="A0A316VPE8"/>
<dbReference type="OrthoDB" id="10331523at2759"/>
<feature type="compositionally biased region" description="Polar residues" evidence="1">
    <location>
        <begin position="1"/>
        <end position="11"/>
    </location>
</feature>
<feature type="compositionally biased region" description="Low complexity" evidence="1">
    <location>
        <begin position="588"/>
        <end position="602"/>
    </location>
</feature>
<feature type="region of interest" description="Disordered" evidence="1">
    <location>
        <begin position="96"/>
        <end position="143"/>
    </location>
</feature>
<organism evidence="2 3">
    <name type="scientific">Ceraceosorus guamensis</name>
    <dbReference type="NCBI Taxonomy" id="1522189"/>
    <lineage>
        <taxon>Eukaryota</taxon>
        <taxon>Fungi</taxon>
        <taxon>Dikarya</taxon>
        <taxon>Basidiomycota</taxon>
        <taxon>Ustilaginomycotina</taxon>
        <taxon>Exobasidiomycetes</taxon>
        <taxon>Ceraceosorales</taxon>
        <taxon>Ceraceosoraceae</taxon>
        <taxon>Ceraceosorus</taxon>
    </lineage>
</organism>
<gene>
    <name evidence="2" type="ORF">IE81DRAFT_26385</name>
</gene>
<sequence>MSTRSGPSPTGRSERSDSVSSSKEKPKLGRFRAALGHRDASVDSKLKASSSKPKKRILPRFNLPESTLCSGHMCADVTASLALQTDLATIRQRRMQARLKNGDATSESSNEVLQPPPAPRGANALSAEQSSPSSQAKRKDSKVRDLTLASMPTASHRPHATHGHIGNKTQEEVMSPPWGCIGLPSLPEAGEETPRVPSQGHSLEVQQPQAPKPLEVLPSSWSPLLNAFPIDTPSRRASLASDVPAKYCSNLSRQSMWDQESALDPDADLDRLISTYRHMSSRLTAGSNAEVWHSHAETAAPQEAHLTTPEPASCPAPRQARRLARSPSLNTLHACESSRAQAKTKQRGTNCEAVPEETNVEAPGDDSSDALSKSDARAVDTFAEALHRAQRDACHGSHTEDDKLAARGWGGQHLRGKTRGDWIGSLLERKELDADVSASPSSSSNPVRCRIATLSDSSATATATAAPVRSAATREPGHFGKHQHGQSLRDSAEVFVGKGARLEQGRGSKDRMMALFDEIERADGQLDPRKRLVSHRASRTAHDSCCIPRIATTLSCIPCSSQPSSPVSESSASLFSRDTAYYSRDTRPSSTSTQTSQPSISSAGTPDTPPTLKDARFFGAAHGTTVDSRPCDTAPSSTGVSAWPAAFPQCNADQDPYECDHGRAAGILHPNVFTNLGSASFDHLFVEPPRPAPPPPPLSALRPARHRPLPKLGSGEQSGFFTPAIGPRQSSANSNSNMKQ</sequence>
<feature type="compositionally biased region" description="Polar residues" evidence="1">
    <location>
        <begin position="126"/>
        <end position="135"/>
    </location>
</feature>
<feature type="region of interest" description="Disordered" evidence="1">
    <location>
        <begin position="296"/>
        <end position="374"/>
    </location>
</feature>
<name>A0A316VPE8_9BASI</name>
<feature type="compositionally biased region" description="Polar residues" evidence="1">
    <location>
        <begin position="103"/>
        <end position="112"/>
    </location>
</feature>
<feature type="region of interest" description="Disordered" evidence="1">
    <location>
        <begin position="582"/>
        <end position="613"/>
    </location>
</feature>
<feature type="region of interest" description="Disordered" evidence="1">
    <location>
        <begin position="687"/>
        <end position="740"/>
    </location>
</feature>
<evidence type="ECO:0000256" key="1">
    <source>
        <dbReference type="SAM" id="MobiDB-lite"/>
    </source>
</evidence>
<accession>A0A316VPE8</accession>
<feature type="compositionally biased region" description="Pro residues" evidence="1">
    <location>
        <begin position="688"/>
        <end position="698"/>
    </location>
</feature>
<dbReference type="RefSeq" id="XP_025366607.1">
    <property type="nucleotide sequence ID" value="XM_025511401.1"/>
</dbReference>
<reference evidence="2 3" key="1">
    <citation type="journal article" date="2018" name="Mol. Biol. Evol.">
        <title>Broad Genomic Sampling Reveals a Smut Pathogenic Ancestry of the Fungal Clade Ustilaginomycotina.</title>
        <authorList>
            <person name="Kijpornyongpan T."/>
            <person name="Mondo S.J."/>
            <person name="Barry K."/>
            <person name="Sandor L."/>
            <person name="Lee J."/>
            <person name="Lipzen A."/>
            <person name="Pangilinan J."/>
            <person name="LaButti K."/>
            <person name="Hainaut M."/>
            <person name="Henrissat B."/>
            <person name="Grigoriev I.V."/>
            <person name="Spatafora J.W."/>
            <person name="Aime M.C."/>
        </authorList>
    </citation>
    <scope>NUCLEOTIDE SEQUENCE [LARGE SCALE GENOMIC DNA]</scope>
    <source>
        <strain evidence="2 3">MCA 4658</strain>
    </source>
</reference>
<feature type="compositionally biased region" description="Polar residues" evidence="1">
    <location>
        <begin position="338"/>
        <end position="349"/>
    </location>
</feature>